<evidence type="ECO:0000313" key="3">
    <source>
        <dbReference type="Proteomes" id="UP000800039"/>
    </source>
</evidence>
<dbReference type="AlphaFoldDB" id="A0A9P4LCF1"/>
<dbReference type="GeneID" id="63844774"/>
<feature type="non-terminal residue" evidence="2">
    <location>
        <position position="441"/>
    </location>
</feature>
<evidence type="ECO:0000256" key="1">
    <source>
        <dbReference type="SAM" id="MobiDB-lite"/>
    </source>
</evidence>
<protein>
    <submittedName>
        <fullName evidence="2">Uncharacterized protein</fullName>
    </submittedName>
</protein>
<proteinExistence type="predicted"/>
<dbReference type="RefSeq" id="XP_040793234.1">
    <property type="nucleotide sequence ID" value="XM_040927521.1"/>
</dbReference>
<feature type="compositionally biased region" description="Basic residues" evidence="1">
    <location>
        <begin position="287"/>
        <end position="299"/>
    </location>
</feature>
<accession>A0A9P4LCF1</accession>
<dbReference type="Proteomes" id="UP000800039">
    <property type="component" value="Unassembled WGS sequence"/>
</dbReference>
<gene>
    <name evidence="2" type="ORF">K460DRAFT_267174</name>
</gene>
<name>A0A9P4LCF1_9PLEO</name>
<feature type="region of interest" description="Disordered" evidence="1">
    <location>
        <begin position="271"/>
        <end position="316"/>
    </location>
</feature>
<feature type="non-terminal residue" evidence="2">
    <location>
        <position position="1"/>
    </location>
</feature>
<organism evidence="2 3">
    <name type="scientific">Cucurbitaria berberidis CBS 394.84</name>
    <dbReference type="NCBI Taxonomy" id="1168544"/>
    <lineage>
        <taxon>Eukaryota</taxon>
        <taxon>Fungi</taxon>
        <taxon>Dikarya</taxon>
        <taxon>Ascomycota</taxon>
        <taxon>Pezizomycotina</taxon>
        <taxon>Dothideomycetes</taxon>
        <taxon>Pleosporomycetidae</taxon>
        <taxon>Pleosporales</taxon>
        <taxon>Pleosporineae</taxon>
        <taxon>Cucurbitariaceae</taxon>
        <taxon>Cucurbitaria</taxon>
    </lineage>
</organism>
<keyword evidence="3" id="KW-1185">Reference proteome</keyword>
<evidence type="ECO:0000313" key="2">
    <source>
        <dbReference type="EMBL" id="KAF1850671.1"/>
    </source>
</evidence>
<dbReference type="EMBL" id="ML976614">
    <property type="protein sequence ID" value="KAF1850671.1"/>
    <property type="molecule type" value="Genomic_DNA"/>
</dbReference>
<comment type="caution">
    <text evidence="2">The sequence shown here is derived from an EMBL/GenBank/DDBJ whole genome shotgun (WGS) entry which is preliminary data.</text>
</comment>
<sequence>TLEPTPEPILDHTQLEVRKAYRGYGLGPAAPAESLPFPTNAHLTLVELVTFLPNSIRCADVIYRLISNGGTRQALWAIVNTQRDLPVELSQNCCGAWMYKSMKKAGYNGWTIKTHDRFHSGRKATWEESRLDVNFRIPRQRKRESTQVPDIPFKALAVDVRIMPQGDDALDLTRMVQYCIQEPSNPWMYPRDYDALLGVLGGPAAVQKEHSDRAAFGRWAGVMPPPPRYRAPDYLLTSQEEPEPEKKRKRMDSLRGNIPVMSVLSREEVPALKVRSRQTTPAIPVQPKRRGWPKSRPRKSNIEEGATPQPGDMEETTDQPYIRDAAEYIASPSDGAEPVDEQVNLAFLKEGSRGQSDPFSPYAFGGPRCSPPFRLLHHIAQPDPQDSSGWAENLRWAYEQCACFWYSFRTDTWNESPEHMEFIAKTRKEQLWASEELLELL</sequence>
<dbReference type="OrthoDB" id="3799525at2759"/>
<reference evidence="2" key="1">
    <citation type="submission" date="2020-01" db="EMBL/GenBank/DDBJ databases">
        <authorList>
            <consortium name="DOE Joint Genome Institute"/>
            <person name="Haridas S."/>
            <person name="Albert R."/>
            <person name="Binder M."/>
            <person name="Bloem J."/>
            <person name="Labutti K."/>
            <person name="Salamov A."/>
            <person name="Andreopoulos B."/>
            <person name="Baker S.E."/>
            <person name="Barry K."/>
            <person name="Bills G."/>
            <person name="Bluhm B.H."/>
            <person name="Cannon C."/>
            <person name="Castanera R."/>
            <person name="Culley D.E."/>
            <person name="Daum C."/>
            <person name="Ezra D."/>
            <person name="Gonzalez J.B."/>
            <person name="Henrissat B."/>
            <person name="Kuo A."/>
            <person name="Liang C."/>
            <person name="Lipzen A."/>
            <person name="Lutzoni F."/>
            <person name="Magnuson J."/>
            <person name="Mondo S."/>
            <person name="Nolan M."/>
            <person name="Ohm R."/>
            <person name="Pangilinan J."/>
            <person name="Park H.-J."/>
            <person name="Ramirez L."/>
            <person name="Alfaro M."/>
            <person name="Sun H."/>
            <person name="Tritt A."/>
            <person name="Yoshinaga Y."/>
            <person name="Zwiers L.-H."/>
            <person name="Turgeon B.G."/>
            <person name="Goodwin S.B."/>
            <person name="Spatafora J.W."/>
            <person name="Crous P.W."/>
            <person name="Grigoriev I.V."/>
        </authorList>
    </citation>
    <scope>NUCLEOTIDE SEQUENCE</scope>
    <source>
        <strain evidence="2">CBS 394.84</strain>
    </source>
</reference>